<dbReference type="Proteomes" id="UP000064893">
    <property type="component" value="Chromosome"/>
</dbReference>
<dbReference type="EMBL" id="CP013118">
    <property type="protein sequence ID" value="ALO16045.1"/>
    <property type="molecule type" value="Genomic_DNA"/>
</dbReference>
<evidence type="ECO:0000256" key="1">
    <source>
        <dbReference type="SAM" id="MobiDB-lite"/>
    </source>
</evidence>
<proteinExistence type="predicted"/>
<sequence length="64" mass="7300">MNKISSLLFSVILICGITACEPDQKNKQKQTQQQKKEITPEPVKKEISQTKLYDGNHDIIKSKL</sequence>
<reference evidence="2 3" key="1">
    <citation type="submission" date="2015-11" db="EMBL/GenBank/DDBJ databases">
        <title>Description and complete genome sequence of a novel strain predominating in hypersaline microbial mats and representing a new family of the Bacteriodetes phylum.</title>
        <authorList>
            <person name="Spring S."/>
            <person name="Bunk B."/>
            <person name="Sproer C."/>
            <person name="Klenk H.-P."/>
        </authorList>
    </citation>
    <scope>NUCLEOTIDE SEQUENCE [LARGE SCALE GENOMIC DNA]</scope>
    <source>
        <strain evidence="2 3">L21-Spi-D4</strain>
    </source>
</reference>
<name>A0A0S2I174_9BACT</name>
<organism evidence="2 3">
    <name type="scientific">Salinivirga cyanobacteriivorans</name>
    <dbReference type="NCBI Taxonomy" id="1307839"/>
    <lineage>
        <taxon>Bacteria</taxon>
        <taxon>Pseudomonadati</taxon>
        <taxon>Bacteroidota</taxon>
        <taxon>Bacteroidia</taxon>
        <taxon>Bacteroidales</taxon>
        <taxon>Salinivirgaceae</taxon>
        <taxon>Salinivirga</taxon>
    </lineage>
</organism>
<dbReference type="KEGG" id="blq:L21SP5_02417"/>
<dbReference type="PROSITE" id="PS51257">
    <property type="entry name" value="PROKAR_LIPOPROTEIN"/>
    <property type="match status" value="1"/>
</dbReference>
<dbReference type="AlphaFoldDB" id="A0A0S2I174"/>
<evidence type="ECO:0000313" key="2">
    <source>
        <dbReference type="EMBL" id="ALO16045.1"/>
    </source>
</evidence>
<protein>
    <recommendedName>
        <fullName evidence="4">Lipoprotein</fullName>
    </recommendedName>
</protein>
<gene>
    <name evidence="2" type="ORF">L21SP5_02417</name>
</gene>
<dbReference type="RefSeq" id="WP_057953450.1">
    <property type="nucleotide sequence ID" value="NZ_CP013118.1"/>
</dbReference>
<dbReference type="STRING" id="1307839.L21SP5_02417"/>
<evidence type="ECO:0000313" key="3">
    <source>
        <dbReference type="Proteomes" id="UP000064893"/>
    </source>
</evidence>
<feature type="compositionally biased region" description="Basic and acidic residues" evidence="1">
    <location>
        <begin position="34"/>
        <end position="47"/>
    </location>
</feature>
<evidence type="ECO:0008006" key="4">
    <source>
        <dbReference type="Google" id="ProtNLM"/>
    </source>
</evidence>
<accession>A0A0S2I174</accession>
<keyword evidence="3" id="KW-1185">Reference proteome</keyword>
<feature type="region of interest" description="Disordered" evidence="1">
    <location>
        <begin position="23"/>
        <end position="47"/>
    </location>
</feature>